<sequence length="182" mass="20042">MASSGPASDNAGHRPITAAQPFRRGDPWRPRGDVGTGAGTVSQVTTPSIITKFRASRAGKRQATPLACINPHQHTSHNGSKSNPCSQSNPTSSQSTHTHRQSKQTGKKKPIPWDRDGVNGGDSSMDILLNWITLDNNYLRWQGNTEHRKTKKSLCSEILEILKDNGIFHRDIKGIMQRINDL</sequence>
<evidence type="ECO:0000313" key="3">
    <source>
        <dbReference type="Proteomes" id="UP000235392"/>
    </source>
</evidence>
<organism evidence="2 3">
    <name type="scientific">Puccinia coronata f. sp. avenae</name>
    <dbReference type="NCBI Taxonomy" id="200324"/>
    <lineage>
        <taxon>Eukaryota</taxon>
        <taxon>Fungi</taxon>
        <taxon>Dikarya</taxon>
        <taxon>Basidiomycota</taxon>
        <taxon>Pucciniomycotina</taxon>
        <taxon>Pucciniomycetes</taxon>
        <taxon>Pucciniales</taxon>
        <taxon>Pucciniaceae</taxon>
        <taxon>Puccinia</taxon>
    </lineage>
</organism>
<evidence type="ECO:0000313" key="2">
    <source>
        <dbReference type="EMBL" id="PLW38736.1"/>
    </source>
</evidence>
<feature type="compositionally biased region" description="Polar residues" evidence="1">
    <location>
        <begin position="39"/>
        <end position="49"/>
    </location>
</feature>
<dbReference type="AlphaFoldDB" id="A0A2N5UM75"/>
<proteinExistence type="predicted"/>
<dbReference type="PANTHER" id="PTHR33324:SF2">
    <property type="entry name" value="MYB_SANT-LIKE DNA-BINDING DOMAIN-CONTAINING PROTEIN"/>
    <property type="match status" value="1"/>
</dbReference>
<dbReference type="Proteomes" id="UP000235392">
    <property type="component" value="Unassembled WGS sequence"/>
</dbReference>
<gene>
    <name evidence="2" type="ORF">PCASD_11542</name>
</gene>
<protein>
    <submittedName>
        <fullName evidence="2">Uncharacterized protein</fullName>
    </submittedName>
</protein>
<dbReference type="PANTHER" id="PTHR33324">
    <property type="entry name" value="EXPRESSED PROTEIN"/>
    <property type="match status" value="1"/>
</dbReference>
<dbReference type="EMBL" id="PGCI01000124">
    <property type="protein sequence ID" value="PLW38736.1"/>
    <property type="molecule type" value="Genomic_DNA"/>
</dbReference>
<feature type="compositionally biased region" description="Basic and acidic residues" evidence="1">
    <location>
        <begin position="23"/>
        <end position="32"/>
    </location>
</feature>
<feature type="region of interest" description="Disordered" evidence="1">
    <location>
        <begin position="1"/>
        <end position="119"/>
    </location>
</feature>
<reference evidence="2 3" key="1">
    <citation type="submission" date="2017-11" db="EMBL/GenBank/DDBJ databases">
        <title>De novo assembly and phasing of dikaryotic genomes from two isolates of Puccinia coronata f. sp. avenae, the causal agent of oat crown rust.</title>
        <authorList>
            <person name="Miller M.E."/>
            <person name="Zhang Y."/>
            <person name="Omidvar V."/>
            <person name="Sperschneider J."/>
            <person name="Schwessinger B."/>
            <person name="Raley C."/>
            <person name="Palmer J.M."/>
            <person name="Garnica D."/>
            <person name="Upadhyaya N."/>
            <person name="Rathjen J."/>
            <person name="Taylor J.M."/>
            <person name="Park R.F."/>
            <person name="Dodds P.N."/>
            <person name="Hirsch C.D."/>
            <person name="Kianian S.F."/>
            <person name="Figueroa M."/>
        </authorList>
    </citation>
    <scope>NUCLEOTIDE SEQUENCE [LARGE SCALE GENOMIC DNA]</scope>
    <source>
        <strain evidence="2">12SD80</strain>
    </source>
</reference>
<accession>A0A2N5UM75</accession>
<comment type="caution">
    <text evidence="2">The sequence shown here is derived from an EMBL/GenBank/DDBJ whole genome shotgun (WGS) entry which is preliminary data.</text>
</comment>
<name>A0A2N5UM75_9BASI</name>
<feature type="compositionally biased region" description="Basic residues" evidence="1">
    <location>
        <begin position="97"/>
        <end position="110"/>
    </location>
</feature>
<evidence type="ECO:0000256" key="1">
    <source>
        <dbReference type="SAM" id="MobiDB-lite"/>
    </source>
</evidence>
<feature type="compositionally biased region" description="Polar residues" evidence="1">
    <location>
        <begin position="72"/>
        <end position="90"/>
    </location>
</feature>